<dbReference type="RefSeq" id="WP_153571716.1">
    <property type="nucleotide sequence ID" value="NZ_CP045725.1"/>
</dbReference>
<evidence type="ECO:0000256" key="7">
    <source>
        <dbReference type="ARBA" id="ARBA00023065"/>
    </source>
</evidence>
<dbReference type="Gene3D" id="3.30.40.10">
    <property type="entry name" value="Zinc/RING finger domain, C3HC4 (zinc finger)"/>
    <property type="match status" value="1"/>
</dbReference>
<sequence length="615" mass="65838">MDVVITLTLFTFVVLVVTWWAERLRIPAPFALILVGITGSVLPFLRVPALSPDLVLVGLLPPLLYAAAVNTPLADFRSHLTSIGWLSIGLVLFTTAGVALVVRPLLGVPWPAALAIGAIVAPPDAVAATAVARRVGLPRRVVTILEGESLVNDATALVSLRSATLALTAALSVGAVLLDFGRAVVLAVAVGLGVARLAGLFFRRLRDAAMTVGLSFLVPFTAYAVTELLHGSGVLAVVVAGIVLGHRAQREQTAEARLSARINWQTLQFLLENAVFLLIGLQTRDIVASAWGSATRHGTVIAVCLAALGAVIVLRLVWLLGTGVLLVRRGSRPWAETLVLGWAGMRGVVTLAAALTLPLSTPGRPVLVLIALVVTLGTLSIQGLTLPPLARRLELRGPDAREDAIESAMILQRASAAGLDAADEAAGPEDEGTVDLLRAENTHRLNTVWERLGRPGSERETPEAAHRRLRRVALEREREVILDIRDEGRADQTVISQVLNALDLEDVMTQRLVDRSEAIRGGLSVHSLAEPCQHLQEAADCAKPGSYTGCPDCEREGLVWVHLRMCLTCGNIGCCDSSPGNHARKHFDRTGHPVMRSFEPGEAWRWCYLDEVISE</sequence>
<dbReference type="GO" id="GO:0005886">
    <property type="term" value="C:plasma membrane"/>
    <property type="evidence" value="ECO:0007669"/>
    <property type="project" value="UniProtKB-SubCell"/>
</dbReference>
<keyword evidence="6" id="KW-0915">Sodium</keyword>
<dbReference type="GO" id="GO:0008270">
    <property type="term" value="F:zinc ion binding"/>
    <property type="evidence" value="ECO:0007669"/>
    <property type="project" value="InterPro"/>
</dbReference>
<gene>
    <name evidence="12" type="ORF">Rai3103_05390</name>
</gene>
<evidence type="ECO:0000256" key="8">
    <source>
        <dbReference type="ARBA" id="ARBA00023136"/>
    </source>
</evidence>
<dbReference type="Gene3D" id="6.10.140.1330">
    <property type="match status" value="1"/>
</dbReference>
<dbReference type="PANTHER" id="PTHR10110:SF86">
    <property type="entry name" value="SODIUM_HYDROGEN EXCHANGER 7"/>
    <property type="match status" value="1"/>
</dbReference>
<protein>
    <submittedName>
        <fullName evidence="12">Sodium:proton antiporter</fullName>
    </submittedName>
</protein>
<feature type="domain" description="UBP-type" evidence="11">
    <location>
        <begin position="530"/>
        <end position="615"/>
    </location>
</feature>
<evidence type="ECO:0000313" key="13">
    <source>
        <dbReference type="Proteomes" id="UP000386847"/>
    </source>
</evidence>
<evidence type="ECO:0000256" key="10">
    <source>
        <dbReference type="SAM" id="Phobius"/>
    </source>
</evidence>
<evidence type="ECO:0000256" key="3">
    <source>
        <dbReference type="ARBA" id="ARBA00022475"/>
    </source>
</evidence>
<feature type="transmembrane region" description="Helical" evidence="10">
    <location>
        <begin position="183"/>
        <end position="201"/>
    </location>
</feature>
<reference evidence="12 13" key="1">
    <citation type="submission" date="2019-10" db="EMBL/GenBank/DDBJ databases">
        <title>Genomic analysis of Raineyella sp. CBA3103.</title>
        <authorList>
            <person name="Roh S.W."/>
        </authorList>
    </citation>
    <scope>NUCLEOTIDE SEQUENCE [LARGE SCALE GENOMIC DNA]</scope>
    <source>
        <strain evidence="12 13">CBA3103</strain>
    </source>
</reference>
<feature type="transmembrane region" description="Helical" evidence="10">
    <location>
        <begin position="300"/>
        <end position="327"/>
    </location>
</feature>
<feature type="transmembrane region" description="Helical" evidence="10">
    <location>
        <begin position="54"/>
        <end position="73"/>
    </location>
</feature>
<evidence type="ECO:0000259" key="11">
    <source>
        <dbReference type="PROSITE" id="PS50271"/>
    </source>
</evidence>
<dbReference type="AlphaFoldDB" id="A0A5Q2F8N5"/>
<dbReference type="EMBL" id="CP045725">
    <property type="protein sequence ID" value="QGF23189.1"/>
    <property type="molecule type" value="Genomic_DNA"/>
</dbReference>
<keyword evidence="7" id="KW-0406">Ion transport</keyword>
<evidence type="ECO:0000256" key="5">
    <source>
        <dbReference type="ARBA" id="ARBA00022989"/>
    </source>
</evidence>
<comment type="subcellular location">
    <subcellularLocation>
        <location evidence="1">Cell membrane</location>
        <topology evidence="1">Multi-pass membrane protein</topology>
    </subcellularLocation>
</comment>
<dbReference type="SUPFAM" id="SSF57850">
    <property type="entry name" value="RING/U-box"/>
    <property type="match status" value="1"/>
</dbReference>
<evidence type="ECO:0000256" key="1">
    <source>
        <dbReference type="ARBA" id="ARBA00004651"/>
    </source>
</evidence>
<feature type="transmembrane region" description="Helical" evidence="10">
    <location>
        <begin position="339"/>
        <end position="360"/>
    </location>
</feature>
<dbReference type="KEGG" id="rain:Rai3103_05390"/>
<feature type="transmembrane region" description="Helical" evidence="10">
    <location>
        <begin position="6"/>
        <end position="21"/>
    </location>
</feature>
<evidence type="ECO:0000256" key="2">
    <source>
        <dbReference type="ARBA" id="ARBA00022448"/>
    </source>
</evidence>
<feature type="transmembrane region" description="Helical" evidence="10">
    <location>
        <begin position="85"/>
        <end position="106"/>
    </location>
</feature>
<dbReference type="InterPro" id="IPR006153">
    <property type="entry name" value="Cation/H_exchanger_TM"/>
</dbReference>
<evidence type="ECO:0000256" key="4">
    <source>
        <dbReference type="ARBA" id="ARBA00022692"/>
    </source>
</evidence>
<dbReference type="GO" id="GO:0051453">
    <property type="term" value="P:regulation of intracellular pH"/>
    <property type="evidence" value="ECO:0007669"/>
    <property type="project" value="TreeGrafter"/>
</dbReference>
<dbReference type="PROSITE" id="PS50271">
    <property type="entry name" value="ZF_UBP"/>
    <property type="match status" value="1"/>
</dbReference>
<dbReference type="InterPro" id="IPR001607">
    <property type="entry name" value="Znf_UBP"/>
</dbReference>
<dbReference type="GO" id="GO:0015386">
    <property type="term" value="F:potassium:proton antiporter activity"/>
    <property type="evidence" value="ECO:0007669"/>
    <property type="project" value="TreeGrafter"/>
</dbReference>
<dbReference type="InterPro" id="IPR013083">
    <property type="entry name" value="Znf_RING/FYVE/PHD"/>
</dbReference>
<dbReference type="Pfam" id="PF00999">
    <property type="entry name" value="Na_H_Exchanger"/>
    <property type="match status" value="1"/>
</dbReference>
<dbReference type="Pfam" id="PF02148">
    <property type="entry name" value="zf-UBP"/>
    <property type="match status" value="1"/>
</dbReference>
<evidence type="ECO:0000313" key="12">
    <source>
        <dbReference type="EMBL" id="QGF23189.1"/>
    </source>
</evidence>
<dbReference type="GO" id="GO:0098719">
    <property type="term" value="P:sodium ion import across plasma membrane"/>
    <property type="evidence" value="ECO:0007669"/>
    <property type="project" value="TreeGrafter"/>
</dbReference>
<dbReference type="Proteomes" id="UP000386847">
    <property type="component" value="Chromosome"/>
</dbReference>
<feature type="transmembrane region" description="Helical" evidence="10">
    <location>
        <begin position="366"/>
        <end position="386"/>
    </location>
</feature>
<evidence type="ECO:0000256" key="9">
    <source>
        <dbReference type="ARBA" id="ARBA00023201"/>
    </source>
</evidence>
<keyword evidence="4 10" id="KW-0812">Transmembrane</keyword>
<keyword evidence="8 10" id="KW-0472">Membrane</keyword>
<feature type="transmembrane region" description="Helical" evidence="10">
    <location>
        <begin position="112"/>
        <end position="133"/>
    </location>
</feature>
<dbReference type="PANTHER" id="PTHR10110">
    <property type="entry name" value="SODIUM/HYDROGEN EXCHANGER"/>
    <property type="match status" value="1"/>
</dbReference>
<keyword evidence="3" id="KW-1003">Cell membrane</keyword>
<accession>A0A5Q2F8N5</accession>
<proteinExistence type="predicted"/>
<dbReference type="InterPro" id="IPR018422">
    <property type="entry name" value="Cation/H_exchanger_CPA1"/>
</dbReference>
<organism evidence="12 13">
    <name type="scientific">Raineyella fluvialis</name>
    <dbReference type="NCBI Taxonomy" id="2662261"/>
    <lineage>
        <taxon>Bacteria</taxon>
        <taxon>Bacillati</taxon>
        <taxon>Actinomycetota</taxon>
        <taxon>Actinomycetes</taxon>
        <taxon>Propionibacteriales</taxon>
        <taxon>Propionibacteriaceae</taxon>
        <taxon>Raineyella</taxon>
    </lineage>
</organism>
<dbReference type="GO" id="GO:0015385">
    <property type="term" value="F:sodium:proton antiporter activity"/>
    <property type="evidence" value="ECO:0007669"/>
    <property type="project" value="InterPro"/>
</dbReference>
<keyword evidence="13" id="KW-1185">Reference proteome</keyword>
<keyword evidence="9" id="KW-0739">Sodium transport</keyword>
<evidence type="ECO:0000256" key="6">
    <source>
        <dbReference type="ARBA" id="ARBA00023053"/>
    </source>
</evidence>
<keyword evidence="5 10" id="KW-1133">Transmembrane helix</keyword>
<feature type="transmembrane region" description="Helical" evidence="10">
    <location>
        <begin position="231"/>
        <end position="248"/>
    </location>
</feature>
<feature type="transmembrane region" description="Helical" evidence="10">
    <location>
        <begin position="28"/>
        <end position="48"/>
    </location>
</feature>
<name>A0A5Q2F8N5_9ACTN</name>
<keyword evidence="2" id="KW-0813">Transport</keyword>